<keyword evidence="3" id="KW-1185">Reference proteome</keyword>
<dbReference type="AlphaFoldDB" id="A0A316DFJ1"/>
<gene>
    <name evidence="2" type="ORF">C7459_102225</name>
</gene>
<reference evidence="2 3" key="1">
    <citation type="submission" date="2018-05" db="EMBL/GenBank/DDBJ databases">
        <title>Genomic Encyclopedia of Type Strains, Phase IV (KMG-IV): sequencing the most valuable type-strain genomes for metagenomic binning, comparative biology and taxonomic classification.</title>
        <authorList>
            <person name="Goeker M."/>
        </authorList>
    </citation>
    <scope>NUCLEOTIDE SEQUENCE [LARGE SCALE GENOMIC DNA]</scope>
    <source>
        <strain evidence="2 3">DSM 18773</strain>
    </source>
</reference>
<feature type="domain" description="NAD(P)-binding" evidence="1">
    <location>
        <begin position="8"/>
        <end position="154"/>
    </location>
</feature>
<dbReference type="Pfam" id="PF13460">
    <property type="entry name" value="NAD_binding_10"/>
    <property type="match status" value="1"/>
</dbReference>
<sequence length="216" mass="23835">MKTALVIGATGLVGGELVKELLQAPNYEKIIVFVRRPLPIHNRKLEQVTVDFDHLDSYASHLAGVHDVFCCLGTTIKKAGSQEAFRRVDYTYPLELAKLAQQAQVKKFLLITALGSNAHSKVFYNRVKGEVEQAITALGLPTVHIIRPSLLLGDRPEFRLGERIGTVFAKAFTFATPKNYRAIHARTVARAMSRLAQQPDTGVHIHESGKLQVLGA</sequence>
<dbReference type="RefSeq" id="WP_245884375.1">
    <property type="nucleotide sequence ID" value="NZ_QGGL01000002.1"/>
</dbReference>
<protein>
    <submittedName>
        <fullName evidence="2">Uncharacterized protein YbjT (DUF2867 family)</fullName>
    </submittedName>
</protein>
<dbReference type="PANTHER" id="PTHR14097">
    <property type="entry name" value="OXIDOREDUCTASE HTATIP2"/>
    <property type="match status" value="1"/>
</dbReference>
<comment type="caution">
    <text evidence="2">The sequence shown here is derived from an EMBL/GenBank/DDBJ whole genome shotgun (WGS) entry which is preliminary data.</text>
</comment>
<dbReference type="Proteomes" id="UP000245634">
    <property type="component" value="Unassembled WGS sequence"/>
</dbReference>
<dbReference type="EMBL" id="QGGL01000002">
    <property type="protein sequence ID" value="PWK15979.1"/>
    <property type="molecule type" value="Genomic_DNA"/>
</dbReference>
<organism evidence="2 3">
    <name type="scientific">Tumebacillus permanentifrigoris</name>
    <dbReference type="NCBI Taxonomy" id="378543"/>
    <lineage>
        <taxon>Bacteria</taxon>
        <taxon>Bacillati</taxon>
        <taxon>Bacillota</taxon>
        <taxon>Bacilli</taxon>
        <taxon>Bacillales</taxon>
        <taxon>Alicyclobacillaceae</taxon>
        <taxon>Tumebacillus</taxon>
    </lineage>
</organism>
<dbReference type="InterPro" id="IPR036291">
    <property type="entry name" value="NAD(P)-bd_dom_sf"/>
</dbReference>
<dbReference type="InterPro" id="IPR016040">
    <property type="entry name" value="NAD(P)-bd_dom"/>
</dbReference>
<dbReference type="SUPFAM" id="SSF51735">
    <property type="entry name" value="NAD(P)-binding Rossmann-fold domains"/>
    <property type="match status" value="1"/>
</dbReference>
<dbReference type="PANTHER" id="PTHR14097:SF7">
    <property type="entry name" value="OXIDOREDUCTASE HTATIP2"/>
    <property type="match status" value="1"/>
</dbReference>
<dbReference type="Gene3D" id="3.40.50.720">
    <property type="entry name" value="NAD(P)-binding Rossmann-like Domain"/>
    <property type="match status" value="1"/>
</dbReference>
<dbReference type="CDD" id="cd05250">
    <property type="entry name" value="CC3_like_SDR_a"/>
    <property type="match status" value="1"/>
</dbReference>
<evidence type="ECO:0000313" key="3">
    <source>
        <dbReference type="Proteomes" id="UP000245634"/>
    </source>
</evidence>
<evidence type="ECO:0000313" key="2">
    <source>
        <dbReference type="EMBL" id="PWK15979.1"/>
    </source>
</evidence>
<evidence type="ECO:0000259" key="1">
    <source>
        <dbReference type="Pfam" id="PF13460"/>
    </source>
</evidence>
<name>A0A316DFJ1_9BACL</name>
<proteinExistence type="predicted"/>
<accession>A0A316DFJ1</accession>